<dbReference type="InterPro" id="IPR001845">
    <property type="entry name" value="HTH_ArsR_DNA-bd_dom"/>
</dbReference>
<evidence type="ECO:0000313" key="2">
    <source>
        <dbReference type="EMBL" id="SDT01751.1"/>
    </source>
</evidence>
<accession>A0ABY0UQ15</accession>
<dbReference type="SUPFAM" id="SSF46785">
    <property type="entry name" value="Winged helix' DNA-binding domain"/>
    <property type="match status" value="1"/>
</dbReference>
<dbReference type="PANTHER" id="PTHR39168:SF1">
    <property type="entry name" value="TRANSCRIPTIONAL REGULATORY PROTEIN"/>
    <property type="match status" value="1"/>
</dbReference>
<sequence length="287" mass="31401">MDFQGNELALSRIAGAIAEPARTKMLCSLMDGHARTSTEMAVIADVSTSTASAHLARLKEDGLLKLHTQGRHRYYSLADMQVAQALEALMVVSQSANPRFVSTAPNRLQYARTCYDHMAGTLAVYLHGHFIESGWLIVSDAGDRAYQLTDSGEAAMVGLGIEIAKVKAQRRRFACSCLDWSMRRPHLGGALGAALLQTFLNRKWVTQDLDSRALALTPKGRKELSGRFGITVEYLDTEKADVRNVARPAEPGLPMSCSGLMKPDTHLGENARHIEVSDDQTTPLLYS</sequence>
<dbReference type="SMART" id="SM00418">
    <property type="entry name" value="HTH_ARSR"/>
    <property type="match status" value="1"/>
</dbReference>
<evidence type="ECO:0000313" key="3">
    <source>
        <dbReference type="Proteomes" id="UP000183126"/>
    </source>
</evidence>
<dbReference type="InterPro" id="IPR036388">
    <property type="entry name" value="WH-like_DNA-bd_sf"/>
</dbReference>
<dbReference type="RefSeq" id="WP_082638419.1">
    <property type="nucleotide sequence ID" value="NZ_JYLK01000004.1"/>
</dbReference>
<dbReference type="CDD" id="cd00090">
    <property type="entry name" value="HTH_ARSR"/>
    <property type="match status" value="1"/>
</dbReference>
<dbReference type="GO" id="GO:0003677">
    <property type="term" value="F:DNA binding"/>
    <property type="evidence" value="ECO:0007669"/>
    <property type="project" value="UniProtKB-KW"/>
</dbReference>
<dbReference type="PROSITE" id="PS50987">
    <property type="entry name" value="HTH_ARSR_2"/>
    <property type="match status" value="1"/>
</dbReference>
<name>A0ABY0UQ15_9PSED</name>
<dbReference type="Pfam" id="PF01022">
    <property type="entry name" value="HTH_5"/>
    <property type="match status" value="1"/>
</dbReference>
<proteinExistence type="predicted"/>
<dbReference type="InterPro" id="IPR011991">
    <property type="entry name" value="ArsR-like_HTH"/>
</dbReference>
<keyword evidence="2" id="KW-0238">DNA-binding</keyword>
<dbReference type="NCBIfam" id="NF033788">
    <property type="entry name" value="HTH_metalloreg"/>
    <property type="match status" value="1"/>
</dbReference>
<dbReference type="PRINTS" id="PR00778">
    <property type="entry name" value="HTHARSR"/>
</dbReference>
<evidence type="ECO:0000259" key="1">
    <source>
        <dbReference type="PROSITE" id="PS50987"/>
    </source>
</evidence>
<dbReference type="InterPro" id="IPR052543">
    <property type="entry name" value="HTH_Metal-responsive_Reg"/>
</dbReference>
<dbReference type="Gene3D" id="1.10.10.10">
    <property type="entry name" value="Winged helix-like DNA-binding domain superfamily/Winged helix DNA-binding domain"/>
    <property type="match status" value="1"/>
</dbReference>
<feature type="domain" description="HTH arsR-type" evidence="1">
    <location>
        <begin position="3"/>
        <end position="97"/>
    </location>
</feature>
<dbReference type="PANTHER" id="PTHR39168">
    <property type="entry name" value="TRANSCRIPTIONAL REGULATOR-RELATED"/>
    <property type="match status" value="1"/>
</dbReference>
<gene>
    <name evidence="2" type="ORF">SAMN04490205_4442</name>
</gene>
<dbReference type="InterPro" id="IPR036390">
    <property type="entry name" value="WH_DNA-bd_sf"/>
</dbReference>
<dbReference type="EMBL" id="LT629760">
    <property type="protein sequence ID" value="SDT01751.1"/>
    <property type="molecule type" value="Genomic_DNA"/>
</dbReference>
<reference evidence="2 3" key="1">
    <citation type="submission" date="2016-10" db="EMBL/GenBank/DDBJ databases">
        <authorList>
            <person name="Varghese N."/>
            <person name="Submissions S."/>
        </authorList>
    </citation>
    <scope>NUCLEOTIDE SEQUENCE [LARGE SCALE GENOMIC DNA]</scope>
    <source>
        <strain evidence="2 3">BS3111</strain>
    </source>
</reference>
<protein>
    <submittedName>
        <fullName evidence="2">DNA-binding transcriptional regulator, ArsR family</fullName>
    </submittedName>
</protein>
<organism evidence="2 3">
    <name type="scientific">Pseudomonas trivialis</name>
    <dbReference type="NCBI Taxonomy" id="200450"/>
    <lineage>
        <taxon>Bacteria</taxon>
        <taxon>Pseudomonadati</taxon>
        <taxon>Pseudomonadota</taxon>
        <taxon>Gammaproteobacteria</taxon>
        <taxon>Pseudomonadales</taxon>
        <taxon>Pseudomonadaceae</taxon>
        <taxon>Pseudomonas</taxon>
    </lineage>
</organism>
<dbReference type="Proteomes" id="UP000183126">
    <property type="component" value="Chromosome I"/>
</dbReference>
<keyword evidence="3" id="KW-1185">Reference proteome</keyword>